<dbReference type="Gene3D" id="3.30.70.1290">
    <property type="entry name" value="Transposase IS200-like"/>
    <property type="match status" value="1"/>
</dbReference>
<dbReference type="GO" id="GO:0006313">
    <property type="term" value="P:DNA transposition"/>
    <property type="evidence" value="ECO:0007669"/>
    <property type="project" value="InterPro"/>
</dbReference>
<evidence type="ECO:0000313" key="3">
    <source>
        <dbReference type="Proteomes" id="UP000722750"/>
    </source>
</evidence>
<gene>
    <name evidence="2" type="ORF">MAG551_00568</name>
</gene>
<feature type="domain" description="Transposase IS200-like" evidence="1">
    <location>
        <begin position="16"/>
        <end position="129"/>
    </location>
</feature>
<dbReference type="GO" id="GO:0004803">
    <property type="term" value="F:transposase activity"/>
    <property type="evidence" value="ECO:0007669"/>
    <property type="project" value="InterPro"/>
</dbReference>
<accession>A0A941W036</accession>
<dbReference type="InterPro" id="IPR036515">
    <property type="entry name" value="Transposase_17_sf"/>
</dbReference>
<reference evidence="2" key="1">
    <citation type="journal article" date="2021" name="ISME J.">
        <title>Fine-scale metabolic discontinuity in a stratified prokaryote microbiome of a Red Sea deep halocline.</title>
        <authorList>
            <person name="Michoud G."/>
            <person name="Ngugi D.K."/>
            <person name="Barozzi A."/>
            <person name="Merlino G."/>
            <person name="Calleja M.L."/>
            <person name="Delgado-Huertas A."/>
            <person name="Moran X.A.G."/>
            <person name="Daffonchio D."/>
        </authorList>
    </citation>
    <scope>NUCLEOTIDE SEQUENCE</scope>
    <source>
        <strain evidence="2">SuakinDeep_MAG55_1</strain>
    </source>
</reference>
<name>A0A941W036_9BACT</name>
<dbReference type="InterPro" id="IPR052715">
    <property type="entry name" value="RAYT_transposase"/>
</dbReference>
<organism evidence="2 3">
    <name type="scientific">Candidatus Scalindua arabica</name>
    <dbReference type="NCBI Taxonomy" id="1127984"/>
    <lineage>
        <taxon>Bacteria</taxon>
        <taxon>Pseudomonadati</taxon>
        <taxon>Planctomycetota</taxon>
        <taxon>Candidatus Brocadiia</taxon>
        <taxon>Candidatus Brocadiales</taxon>
        <taxon>Candidatus Scalinduaceae</taxon>
        <taxon>Candidatus Scalindua</taxon>
    </lineage>
</organism>
<sequence>MKIQRKRNRLQHFDYEGSYAYFLTICCYDNGNYFTNKNTVSTILDSLNRISSEMDFSILAYCFMPDHLHILTSGDEKVNLIKFIKTFKQITGYNFKKASGRRLWQKSFHDHVVRKEENLNSIAEYIFNNPVRKGLVKNYEDYPSLGPKWRVS</sequence>
<comment type="caution">
    <text evidence="2">The sequence shown here is derived from an EMBL/GenBank/DDBJ whole genome shotgun (WGS) entry which is preliminary data.</text>
</comment>
<dbReference type="Proteomes" id="UP000722750">
    <property type="component" value="Unassembled WGS sequence"/>
</dbReference>
<dbReference type="SMART" id="SM01321">
    <property type="entry name" value="Y1_Tnp"/>
    <property type="match status" value="1"/>
</dbReference>
<dbReference type="SUPFAM" id="SSF143422">
    <property type="entry name" value="Transposase IS200-like"/>
    <property type="match status" value="1"/>
</dbReference>
<dbReference type="EMBL" id="JAANXD010000026">
    <property type="protein sequence ID" value="MBS1257524.1"/>
    <property type="molecule type" value="Genomic_DNA"/>
</dbReference>
<dbReference type="PANTHER" id="PTHR36966">
    <property type="entry name" value="REP-ASSOCIATED TYROSINE TRANSPOSASE"/>
    <property type="match status" value="1"/>
</dbReference>
<dbReference type="PANTHER" id="PTHR36966:SF1">
    <property type="entry name" value="REP-ASSOCIATED TYROSINE TRANSPOSASE"/>
    <property type="match status" value="1"/>
</dbReference>
<dbReference type="NCBIfam" id="NF047646">
    <property type="entry name" value="REP_Tyr_transpos"/>
    <property type="match status" value="1"/>
</dbReference>
<proteinExistence type="predicted"/>
<dbReference type="Pfam" id="PF01797">
    <property type="entry name" value="Y1_Tnp"/>
    <property type="match status" value="1"/>
</dbReference>
<dbReference type="GO" id="GO:0043565">
    <property type="term" value="F:sequence-specific DNA binding"/>
    <property type="evidence" value="ECO:0007669"/>
    <property type="project" value="TreeGrafter"/>
</dbReference>
<dbReference type="AlphaFoldDB" id="A0A941W036"/>
<protein>
    <recommendedName>
        <fullName evidence="1">Transposase IS200-like domain-containing protein</fullName>
    </recommendedName>
</protein>
<evidence type="ECO:0000313" key="2">
    <source>
        <dbReference type="EMBL" id="MBS1257524.1"/>
    </source>
</evidence>
<evidence type="ECO:0000259" key="1">
    <source>
        <dbReference type="SMART" id="SM01321"/>
    </source>
</evidence>
<dbReference type="InterPro" id="IPR002686">
    <property type="entry name" value="Transposase_17"/>
</dbReference>